<dbReference type="RefSeq" id="WP_379019902.1">
    <property type="nucleotide sequence ID" value="NZ_JBHRTA010000009.1"/>
</dbReference>
<evidence type="ECO:0000313" key="4">
    <source>
        <dbReference type="EMBL" id="MFC3196818.1"/>
    </source>
</evidence>
<dbReference type="Pfam" id="PF13280">
    <property type="entry name" value="WYL"/>
    <property type="match status" value="1"/>
</dbReference>
<keyword evidence="1" id="KW-0805">Transcription regulation</keyword>
<evidence type="ECO:0000313" key="5">
    <source>
        <dbReference type="Proteomes" id="UP001595526"/>
    </source>
</evidence>
<comment type="caution">
    <text evidence="4">The sequence shown here is derived from an EMBL/GenBank/DDBJ whole genome shotgun (WGS) entry which is preliminary data.</text>
</comment>
<dbReference type="InterPro" id="IPR036388">
    <property type="entry name" value="WH-like_DNA-bd_sf"/>
</dbReference>
<dbReference type="InterPro" id="IPR026881">
    <property type="entry name" value="WYL_dom"/>
</dbReference>
<organism evidence="4 5">
    <name type="scientific">Parapedobacter deserti</name>
    <dbReference type="NCBI Taxonomy" id="1912957"/>
    <lineage>
        <taxon>Bacteria</taxon>
        <taxon>Pseudomonadati</taxon>
        <taxon>Bacteroidota</taxon>
        <taxon>Sphingobacteriia</taxon>
        <taxon>Sphingobacteriales</taxon>
        <taxon>Sphingobacteriaceae</taxon>
        <taxon>Parapedobacter</taxon>
    </lineage>
</organism>
<dbReference type="PROSITE" id="PS52050">
    <property type="entry name" value="WYL"/>
    <property type="match status" value="1"/>
</dbReference>
<dbReference type="PANTHER" id="PTHR34580">
    <property type="match status" value="1"/>
</dbReference>
<proteinExistence type="predicted"/>
<accession>A0ABV7JFD9</accession>
<dbReference type="InterPro" id="IPR001034">
    <property type="entry name" value="DeoR_HTH"/>
</dbReference>
<dbReference type="Pfam" id="PF08279">
    <property type="entry name" value="HTH_11"/>
    <property type="match status" value="1"/>
</dbReference>
<evidence type="ECO:0000256" key="2">
    <source>
        <dbReference type="ARBA" id="ARBA00023163"/>
    </source>
</evidence>
<feature type="domain" description="HTH deoR-type" evidence="3">
    <location>
        <begin position="3"/>
        <end position="58"/>
    </location>
</feature>
<dbReference type="InterPro" id="IPR051534">
    <property type="entry name" value="CBASS_pafABC_assoc_protein"/>
</dbReference>
<dbReference type="PANTHER" id="PTHR34580:SF1">
    <property type="entry name" value="PROTEIN PAFC"/>
    <property type="match status" value="1"/>
</dbReference>
<evidence type="ECO:0000259" key="3">
    <source>
        <dbReference type="PROSITE" id="PS51000"/>
    </source>
</evidence>
<gene>
    <name evidence="4" type="ORF">ACFOET_04250</name>
</gene>
<dbReference type="SUPFAM" id="SSF46785">
    <property type="entry name" value="Winged helix' DNA-binding domain"/>
    <property type="match status" value="1"/>
</dbReference>
<reference evidence="5" key="1">
    <citation type="journal article" date="2019" name="Int. J. Syst. Evol. Microbiol.">
        <title>The Global Catalogue of Microorganisms (GCM) 10K type strain sequencing project: providing services to taxonomists for standard genome sequencing and annotation.</title>
        <authorList>
            <consortium name="The Broad Institute Genomics Platform"/>
            <consortium name="The Broad Institute Genome Sequencing Center for Infectious Disease"/>
            <person name="Wu L."/>
            <person name="Ma J."/>
        </authorList>
    </citation>
    <scope>NUCLEOTIDE SEQUENCE [LARGE SCALE GENOMIC DNA]</scope>
    <source>
        <strain evidence="5">KCTC 52416</strain>
    </source>
</reference>
<dbReference type="InterPro" id="IPR036390">
    <property type="entry name" value="WH_DNA-bd_sf"/>
</dbReference>
<keyword evidence="5" id="KW-1185">Reference proteome</keyword>
<dbReference type="InterPro" id="IPR013196">
    <property type="entry name" value="HTH_11"/>
</dbReference>
<evidence type="ECO:0000256" key="1">
    <source>
        <dbReference type="ARBA" id="ARBA00023015"/>
    </source>
</evidence>
<protein>
    <submittedName>
        <fullName evidence="4">Helix-turn-helix transcriptional regulator</fullName>
    </submittedName>
</protein>
<dbReference type="Proteomes" id="UP001595526">
    <property type="component" value="Unassembled WGS sequence"/>
</dbReference>
<dbReference type="Gene3D" id="1.10.10.10">
    <property type="entry name" value="Winged helix-like DNA-binding domain superfamily/Winged helix DNA-binding domain"/>
    <property type="match status" value="1"/>
</dbReference>
<dbReference type="EMBL" id="JBHRTA010000009">
    <property type="protein sequence ID" value="MFC3196818.1"/>
    <property type="molecule type" value="Genomic_DNA"/>
</dbReference>
<sequence length="230" mass="26755">MNRIDRLFGILTLLQSRRYVTGDQIADKFAISIRTVYRDLKALNEQGIPVAFEPNKGYFVVEGYFLRPVSFSLEEANALLLVENLLSGFADKSIQKHYSNALSKIKAVMRSSQKDKLEYLTNNTRIQLPKDLKRHDYEHLSVLQEAIISKTILDIHYCKMDGEESSRRIEPVGLIFYALSWHVIGWCHLRKSYRDFRVSRIVRLSNTGLPFERTNHPPISEFMEQLPVDY</sequence>
<dbReference type="PROSITE" id="PS51000">
    <property type="entry name" value="HTH_DEOR_2"/>
    <property type="match status" value="1"/>
</dbReference>
<keyword evidence="2" id="KW-0804">Transcription</keyword>
<name>A0ABV7JFD9_9SPHI</name>